<dbReference type="Proteomes" id="UP000256321">
    <property type="component" value="Unassembled WGS sequence"/>
</dbReference>
<name>A0A3D8HEM1_9BACT</name>
<dbReference type="RefSeq" id="WP_115499710.1">
    <property type="nucleotide sequence ID" value="NZ_JACRTI010000023.1"/>
</dbReference>
<sequence length="385" mass="44851">MGKYIFFHNQQRVWLLVCWIFIAFGCHPKGQRLASIPAIEVDIASDAELKLSEYFENFRMLKLPTDTLMGEIRNVKCENNKIYISDGLTLFVFSEEGKLVSCFEKRGEAPDEYSGISDFVINGEDIIILDRNQQKTITYDHSGNNISTFHLEYYAQAISPIVNNTFFLYNGFDAGHKLHRIRNWKEDSVFLEVDKNQTGYLFIFAHHNFYQDHDSIYFFQPINDTIYKSVDGGSMNPLLYIDFKGKNIPASFFSDKKYENVKDFFDNLHKKSYAYGIYSFIRDERFTMFGSFYQQKKKLTLFDHKNKSSNTFGTIKDDVCFKGLTIPISQFIYHANKSGSIVVPVEAYSVVEWRNTHTPSKPFESIINTTREDDNPLLLIFDFKQ</sequence>
<evidence type="ECO:0000313" key="4">
    <source>
        <dbReference type="Proteomes" id="UP000629596"/>
    </source>
</evidence>
<dbReference type="AlphaFoldDB" id="A0A3D8HEM1"/>
<evidence type="ECO:0000313" key="2">
    <source>
        <dbReference type="EMBL" id="RDU49102.1"/>
    </source>
</evidence>
<protein>
    <submittedName>
        <fullName evidence="2">6-bladed beta-propeller</fullName>
    </submittedName>
</protein>
<reference evidence="1 4" key="2">
    <citation type="submission" date="2020-08" db="EMBL/GenBank/DDBJ databases">
        <title>Genome public.</title>
        <authorList>
            <person name="Liu C."/>
            <person name="Sun Q."/>
        </authorList>
    </citation>
    <scope>NUCLEOTIDE SEQUENCE [LARGE SCALE GENOMIC DNA]</scope>
    <source>
        <strain evidence="1 4">426_9</strain>
    </source>
</reference>
<dbReference type="Proteomes" id="UP000629596">
    <property type="component" value="Unassembled WGS sequence"/>
</dbReference>
<dbReference type="EMBL" id="QREV01000023">
    <property type="protein sequence ID" value="RDU49102.1"/>
    <property type="molecule type" value="Genomic_DNA"/>
</dbReference>
<proteinExistence type="predicted"/>
<gene>
    <name evidence="2" type="ORF">DWU89_11075</name>
    <name evidence="1" type="ORF">H8784_10795</name>
</gene>
<organism evidence="2 3">
    <name type="scientific">Parabacteroides acidifaciens</name>
    <dbReference type="NCBI Taxonomy" id="2290935"/>
    <lineage>
        <taxon>Bacteria</taxon>
        <taxon>Pseudomonadati</taxon>
        <taxon>Bacteroidota</taxon>
        <taxon>Bacteroidia</taxon>
        <taxon>Bacteroidales</taxon>
        <taxon>Tannerellaceae</taxon>
        <taxon>Parabacteroides</taxon>
    </lineage>
</organism>
<accession>A0A3D8HEM1</accession>
<reference evidence="2 3" key="1">
    <citation type="submission" date="2018-07" db="EMBL/GenBank/DDBJ databases">
        <title>Parabacteroides acidifaciens nov. sp., isolated from human feces.</title>
        <authorList>
            <person name="Wang Y.J."/>
        </authorList>
    </citation>
    <scope>NUCLEOTIDE SEQUENCE [LARGE SCALE GENOMIC DNA]</scope>
    <source>
        <strain evidence="2 3">426-9</strain>
    </source>
</reference>
<dbReference type="Pfam" id="PF17170">
    <property type="entry name" value="DUF5128"/>
    <property type="match status" value="1"/>
</dbReference>
<dbReference type="EMBL" id="JACRTI010000023">
    <property type="protein sequence ID" value="MBC8602201.1"/>
    <property type="molecule type" value="Genomic_DNA"/>
</dbReference>
<keyword evidence="4" id="KW-1185">Reference proteome</keyword>
<comment type="caution">
    <text evidence="2">The sequence shown here is derived from an EMBL/GenBank/DDBJ whole genome shotgun (WGS) entry which is preliminary data.</text>
</comment>
<evidence type="ECO:0000313" key="1">
    <source>
        <dbReference type="EMBL" id="MBC8602201.1"/>
    </source>
</evidence>
<evidence type="ECO:0000313" key="3">
    <source>
        <dbReference type="Proteomes" id="UP000256321"/>
    </source>
</evidence>
<dbReference type="PROSITE" id="PS51257">
    <property type="entry name" value="PROKAR_LIPOPROTEIN"/>
    <property type="match status" value="1"/>
</dbReference>